<comment type="caution">
    <text evidence="1">The sequence shown here is derived from an EMBL/GenBank/DDBJ whole genome shotgun (WGS) entry which is preliminary data.</text>
</comment>
<evidence type="ECO:0000313" key="2">
    <source>
        <dbReference type="Proteomes" id="UP001139179"/>
    </source>
</evidence>
<organism evidence="1 2">
    <name type="scientific">Halalkalibacter oceani</name>
    <dbReference type="NCBI Taxonomy" id="1653776"/>
    <lineage>
        <taxon>Bacteria</taxon>
        <taxon>Bacillati</taxon>
        <taxon>Bacillota</taxon>
        <taxon>Bacilli</taxon>
        <taxon>Bacillales</taxon>
        <taxon>Bacillaceae</taxon>
        <taxon>Halalkalibacter</taxon>
    </lineage>
</organism>
<dbReference type="PANTHER" id="PTHR38588">
    <property type="entry name" value="BLL0334 PROTEIN"/>
    <property type="match status" value="1"/>
</dbReference>
<accession>A0A9X2DP92</accession>
<dbReference type="EMBL" id="JAMBOL010000003">
    <property type="protein sequence ID" value="MCM3713822.1"/>
    <property type="molecule type" value="Genomic_DNA"/>
</dbReference>
<dbReference type="PANTHER" id="PTHR38588:SF1">
    <property type="entry name" value="BLL0334 PROTEIN"/>
    <property type="match status" value="1"/>
</dbReference>
<dbReference type="InterPro" id="IPR023393">
    <property type="entry name" value="START-like_dom_sf"/>
</dbReference>
<evidence type="ECO:0000313" key="1">
    <source>
        <dbReference type="EMBL" id="MCM3713822.1"/>
    </source>
</evidence>
<dbReference type="AlphaFoldDB" id="A0A9X2DP92"/>
<gene>
    <name evidence="1" type="ORF">M3202_06970</name>
</gene>
<sequence>MIIEDQFNVQAKKQDVWTFLMDTEQLARCLPGCEEVDEVEEGVYQAVAKVQIAFMKLKFNLNVRITDLDPPNQLQSEILGKPFSLVGQLKVKAKLDLVEVDEGSTDVQYFMDLSLAGKLGSIGQSAFRSKATEMGAEFAANIREALEENAVKR</sequence>
<keyword evidence="2" id="KW-1185">Reference proteome</keyword>
<name>A0A9X2DP92_9BACI</name>
<dbReference type="RefSeq" id="WP_251222614.1">
    <property type="nucleotide sequence ID" value="NZ_JAMBOL010000003.1"/>
</dbReference>
<dbReference type="Gene3D" id="3.30.530.20">
    <property type="match status" value="1"/>
</dbReference>
<proteinExistence type="predicted"/>
<dbReference type="Pfam" id="PF06240">
    <property type="entry name" value="COXG"/>
    <property type="match status" value="1"/>
</dbReference>
<dbReference type="SUPFAM" id="SSF55961">
    <property type="entry name" value="Bet v1-like"/>
    <property type="match status" value="1"/>
</dbReference>
<dbReference type="InterPro" id="IPR010419">
    <property type="entry name" value="CO_DH_gsu"/>
</dbReference>
<dbReference type="Proteomes" id="UP001139179">
    <property type="component" value="Unassembled WGS sequence"/>
</dbReference>
<protein>
    <submittedName>
        <fullName evidence="1">SRPBCC domain-containing protein</fullName>
    </submittedName>
</protein>
<reference evidence="1" key="1">
    <citation type="submission" date="2022-05" db="EMBL/GenBank/DDBJ databases">
        <title>Comparative Genomics of Spacecraft Associated Microbes.</title>
        <authorList>
            <person name="Tran M.T."/>
            <person name="Wright A."/>
            <person name="Seuylemezian A."/>
            <person name="Eisen J."/>
            <person name="Coil D."/>
        </authorList>
    </citation>
    <scope>NUCLEOTIDE SEQUENCE</scope>
    <source>
        <strain evidence="1">214.1.1</strain>
    </source>
</reference>